<keyword evidence="2" id="KW-1003">Cell membrane</keyword>
<dbReference type="EMBL" id="CP023284">
    <property type="protein sequence ID" value="ATA55928.1"/>
    <property type="molecule type" value="Genomic_DNA"/>
</dbReference>
<organism evidence="7 8">
    <name type="scientific">Variovorax boronicumulans</name>
    <dbReference type="NCBI Taxonomy" id="436515"/>
    <lineage>
        <taxon>Bacteria</taxon>
        <taxon>Pseudomonadati</taxon>
        <taxon>Pseudomonadota</taxon>
        <taxon>Betaproteobacteria</taxon>
        <taxon>Burkholderiales</taxon>
        <taxon>Comamonadaceae</taxon>
        <taxon>Variovorax</taxon>
    </lineage>
</organism>
<evidence type="ECO:0000256" key="2">
    <source>
        <dbReference type="ARBA" id="ARBA00022475"/>
    </source>
</evidence>
<evidence type="ECO:0000313" key="7">
    <source>
        <dbReference type="EMBL" id="ATA55928.1"/>
    </source>
</evidence>
<keyword evidence="3 6" id="KW-0812">Transmembrane</keyword>
<evidence type="ECO:0000256" key="4">
    <source>
        <dbReference type="ARBA" id="ARBA00022989"/>
    </source>
</evidence>
<evidence type="ECO:0000256" key="1">
    <source>
        <dbReference type="ARBA" id="ARBA00004651"/>
    </source>
</evidence>
<dbReference type="AlphaFoldDB" id="A0A250DNH4"/>
<evidence type="ECO:0000256" key="5">
    <source>
        <dbReference type="ARBA" id="ARBA00023136"/>
    </source>
</evidence>
<gene>
    <name evidence="7" type="ORF">CKY39_23835</name>
</gene>
<evidence type="ECO:0000256" key="6">
    <source>
        <dbReference type="SAM" id="Phobius"/>
    </source>
</evidence>
<dbReference type="GO" id="GO:0022857">
    <property type="term" value="F:transmembrane transporter activity"/>
    <property type="evidence" value="ECO:0007669"/>
    <property type="project" value="InterPro"/>
</dbReference>
<keyword evidence="4 6" id="KW-1133">Transmembrane helix</keyword>
<evidence type="ECO:0000256" key="3">
    <source>
        <dbReference type="ARBA" id="ARBA00022692"/>
    </source>
</evidence>
<feature type="transmembrane region" description="Helical" evidence="6">
    <location>
        <begin position="238"/>
        <end position="256"/>
    </location>
</feature>
<protein>
    <submittedName>
        <fullName evidence="7">ABC transporter permease</fullName>
    </submittedName>
</protein>
<sequence>MTSPSLTAAPAAPTPGLAGRALGLLRSLFLRLGVLPFMLVIACVVFATLSDQFLTVQNLVNLLRQSIYLILVSLGQMLALVTGGFDLSVGTVMAITSVVSALAMQALGAAFPDAAWMVVLVGCACGMLAGLVVGLVNGFGVAVIGVSPFIVTLGVQSIGFGFALFLTGGVPVSGMPAQFSELFGFGTVLGVPVPILVTAVCVAGMGVLMGRLPTGTHLLAVGGNAKAAALSGIDTRRVLLMAYLLCAGLAAVSGLLLTARVETGEANLGGTVALESIAACVIAGVSLRGGIGRVPNVVMGAIFIGLVQNGMNLASVGSYLQMVVLGALLIVAVVADQIRHRMVAPGSH</sequence>
<feature type="transmembrane region" description="Helical" evidence="6">
    <location>
        <begin position="67"/>
        <end position="85"/>
    </location>
</feature>
<feature type="transmembrane region" description="Helical" evidence="6">
    <location>
        <begin position="149"/>
        <end position="170"/>
    </location>
</feature>
<feature type="transmembrane region" description="Helical" evidence="6">
    <location>
        <begin position="117"/>
        <end position="137"/>
    </location>
</feature>
<dbReference type="InterPro" id="IPR001851">
    <property type="entry name" value="ABC_transp_permease"/>
</dbReference>
<dbReference type="Pfam" id="PF02653">
    <property type="entry name" value="BPD_transp_2"/>
    <property type="match status" value="1"/>
</dbReference>
<dbReference type="RefSeq" id="WP_095746203.1">
    <property type="nucleotide sequence ID" value="NZ_CP023284.1"/>
</dbReference>
<accession>A0A250DNH4</accession>
<dbReference type="PANTHER" id="PTHR32196">
    <property type="entry name" value="ABC TRANSPORTER PERMEASE PROTEIN YPHD-RELATED-RELATED"/>
    <property type="match status" value="1"/>
</dbReference>
<dbReference type="CDD" id="cd06579">
    <property type="entry name" value="TM_PBP1_transp_AraH_like"/>
    <property type="match status" value="1"/>
</dbReference>
<evidence type="ECO:0000313" key="8">
    <source>
        <dbReference type="Proteomes" id="UP000217154"/>
    </source>
</evidence>
<feature type="transmembrane region" description="Helical" evidence="6">
    <location>
        <begin position="268"/>
        <end position="287"/>
    </location>
</feature>
<feature type="transmembrane region" description="Helical" evidence="6">
    <location>
        <begin position="92"/>
        <end position="111"/>
    </location>
</feature>
<feature type="transmembrane region" description="Helical" evidence="6">
    <location>
        <begin position="28"/>
        <end position="47"/>
    </location>
</feature>
<proteinExistence type="predicted"/>
<keyword evidence="5 6" id="KW-0472">Membrane</keyword>
<name>A0A250DNH4_9BURK</name>
<reference evidence="7 8" key="1">
    <citation type="submission" date="2017-09" db="EMBL/GenBank/DDBJ databases">
        <title>The diverse metabolic capabilities of V. boronicumulans make it an excellent choice for continued studies on novel biodegradation.</title>
        <authorList>
            <person name="Sun S."/>
        </authorList>
    </citation>
    <scope>NUCLEOTIDE SEQUENCE [LARGE SCALE GENOMIC DNA]</scope>
    <source>
        <strain evidence="7 8">J1</strain>
    </source>
</reference>
<comment type="subcellular location">
    <subcellularLocation>
        <location evidence="1">Cell membrane</location>
        <topology evidence="1">Multi-pass membrane protein</topology>
    </subcellularLocation>
</comment>
<feature type="transmembrane region" description="Helical" evidence="6">
    <location>
        <begin position="182"/>
        <end position="208"/>
    </location>
</feature>
<dbReference type="GO" id="GO:0005886">
    <property type="term" value="C:plasma membrane"/>
    <property type="evidence" value="ECO:0007669"/>
    <property type="project" value="UniProtKB-SubCell"/>
</dbReference>
<feature type="transmembrane region" description="Helical" evidence="6">
    <location>
        <begin position="317"/>
        <end position="335"/>
    </location>
</feature>
<dbReference type="KEGG" id="vbo:CKY39_23835"/>
<dbReference type="Proteomes" id="UP000217154">
    <property type="component" value="Chromosome"/>
</dbReference>